<sequence length="188" mass="20467">MQRAARPEQPLGHRVPALRRHPEPRLRRRQTLALLDQAAQLPHRLHVTGLHRLPQQPLGRVGTPLGPGGQGERPQPPYRPGVPGGGRDRQRARIGGAAVPAPQDQQDPEHPHDPAQADQRAVAGDHPGQAQRAARRQQEVPQPRSHAHSSRPGLSAARGPSLPASRPAVPVPLLSPPYRPPRPGRPDW</sequence>
<evidence type="ECO:0000313" key="2">
    <source>
        <dbReference type="EMBL" id="EFE75352.2"/>
    </source>
</evidence>
<feature type="region of interest" description="Disordered" evidence="1">
    <location>
        <begin position="49"/>
        <end position="188"/>
    </location>
</feature>
<dbReference type="EMBL" id="DS999644">
    <property type="protein sequence ID" value="EFE75352.2"/>
    <property type="molecule type" value="Genomic_DNA"/>
</dbReference>
<evidence type="ECO:0000256" key="1">
    <source>
        <dbReference type="SAM" id="MobiDB-lite"/>
    </source>
</evidence>
<evidence type="ECO:0000313" key="3">
    <source>
        <dbReference type="Proteomes" id="UP000003986"/>
    </source>
</evidence>
<organism evidence="2 3">
    <name type="scientific">Streptomyces filamentosus NRRL 15998</name>
    <dbReference type="NCBI Taxonomy" id="457431"/>
    <lineage>
        <taxon>Bacteria</taxon>
        <taxon>Bacillati</taxon>
        <taxon>Actinomycetota</taxon>
        <taxon>Actinomycetes</taxon>
        <taxon>Kitasatosporales</taxon>
        <taxon>Streptomycetaceae</taxon>
        <taxon>Streptomyces</taxon>
    </lineage>
</organism>
<accession>D6ALY3</accession>
<dbReference type="AlphaFoldDB" id="D6ALY3"/>
<dbReference type="Proteomes" id="UP000003986">
    <property type="component" value="Unassembled WGS sequence"/>
</dbReference>
<feature type="compositionally biased region" description="Pro residues" evidence="1">
    <location>
        <begin position="169"/>
        <end position="188"/>
    </location>
</feature>
<proteinExistence type="predicted"/>
<reference evidence="3" key="2">
    <citation type="submission" date="2008-12" db="EMBL/GenBank/DDBJ databases">
        <title>Annotation of Streptomyces roseosporus strain NRRL 15998.</title>
        <authorList>
            <consortium name="The Broad Institute Genome Sequencing Platform"/>
            <consortium name="Broad Institute Microbial Sequencing Center"/>
            <person name="Fischbach M."/>
            <person name="Ward D."/>
            <person name="Young S."/>
            <person name="Kodira C.D."/>
            <person name="Zeng Q."/>
            <person name="Koehrsen M."/>
            <person name="Godfrey P."/>
            <person name="Alvarado L."/>
            <person name="Berlin A.M."/>
            <person name="Borenstein D."/>
            <person name="Chen Z."/>
            <person name="Engels R."/>
            <person name="Freedman E."/>
            <person name="Gellesch M."/>
            <person name="Goldberg J."/>
            <person name="Griggs A."/>
            <person name="Gujja S."/>
            <person name="Heiman D.I."/>
            <person name="Hepburn T.A."/>
            <person name="Howarth C."/>
            <person name="Jen D."/>
            <person name="Larson L."/>
            <person name="Lewis B."/>
            <person name="Mehta T."/>
            <person name="Park D."/>
            <person name="Pearson M."/>
            <person name="Roberts A."/>
            <person name="Saif S."/>
            <person name="Shea T.D."/>
            <person name="Shenoy N."/>
            <person name="Sisk P."/>
            <person name="Stolte C."/>
            <person name="Sykes S.N."/>
            <person name="Walk T."/>
            <person name="White J."/>
            <person name="Yandava C."/>
            <person name="Straight P."/>
            <person name="Clardy J."/>
            <person name="Hung D."/>
            <person name="Kolter R."/>
            <person name="Mekalanos J."/>
            <person name="Walker S."/>
            <person name="Walsh C.T."/>
            <person name="Wieland B.L.C."/>
            <person name="Ilzarbe M."/>
            <person name="Galagan J."/>
            <person name="Nusbaum C."/>
            <person name="Birren B."/>
        </authorList>
    </citation>
    <scope>NUCLEOTIDE SEQUENCE [LARGE SCALE GENOMIC DNA]</scope>
    <source>
        <strain evidence="3">NRRL 15998</strain>
    </source>
</reference>
<feature type="region of interest" description="Disordered" evidence="1">
    <location>
        <begin position="1"/>
        <end position="28"/>
    </location>
</feature>
<reference evidence="3" key="1">
    <citation type="submission" date="2008-10" db="EMBL/GenBank/DDBJ databases">
        <authorList>
            <person name="Molnar K."/>
        </authorList>
    </citation>
    <scope>NUCLEOTIDE SEQUENCE [LARGE SCALE GENOMIC DNA]</scope>
    <source>
        <strain evidence="3">NRRL 15998</strain>
    </source>
</reference>
<gene>
    <name evidence="2" type="ORF">SSGG_02719</name>
</gene>
<name>D6ALY3_STRFL</name>
<protein>
    <submittedName>
        <fullName evidence="2">Uncharacterized protein</fullName>
    </submittedName>
</protein>